<dbReference type="GO" id="GO:0000166">
    <property type="term" value="F:nucleotide binding"/>
    <property type="evidence" value="ECO:0007669"/>
    <property type="project" value="InterPro"/>
</dbReference>
<keyword evidence="1" id="KW-0560">Oxidoreductase</keyword>
<evidence type="ECO:0000259" key="2">
    <source>
        <dbReference type="Pfam" id="PF01408"/>
    </source>
</evidence>
<feature type="domain" description="Gfo/Idh/MocA-like oxidoreductase bacterial type C-terminal" evidence="3">
    <location>
        <begin position="170"/>
        <end position="423"/>
    </location>
</feature>
<dbReference type="InterPro" id="IPR050463">
    <property type="entry name" value="Gfo/Idh/MocA_oxidrdct_glycsds"/>
</dbReference>
<accession>A0A3P1BJ46</accession>
<dbReference type="InterPro" id="IPR036291">
    <property type="entry name" value="NAD(P)-bd_dom_sf"/>
</dbReference>
<comment type="caution">
    <text evidence="4">The sequence shown here is derived from an EMBL/GenBank/DDBJ whole genome shotgun (WGS) entry which is preliminary data.</text>
</comment>
<dbReference type="AlphaFoldDB" id="A0A3P1BJ46"/>
<dbReference type="InterPro" id="IPR043906">
    <property type="entry name" value="Gfo/Idh/MocA_OxRdtase_bact_C"/>
</dbReference>
<evidence type="ECO:0000313" key="5">
    <source>
        <dbReference type="Proteomes" id="UP000271925"/>
    </source>
</evidence>
<dbReference type="GO" id="GO:0016491">
    <property type="term" value="F:oxidoreductase activity"/>
    <property type="evidence" value="ECO:0007669"/>
    <property type="project" value="UniProtKB-KW"/>
</dbReference>
<keyword evidence="5" id="KW-1185">Reference proteome</keyword>
<dbReference type="RefSeq" id="WP_124877487.1">
    <property type="nucleotide sequence ID" value="NZ_RQJO01000010.1"/>
</dbReference>
<protein>
    <submittedName>
        <fullName evidence="4">Gfo/Idh/MocA family oxidoreductase</fullName>
    </submittedName>
</protein>
<evidence type="ECO:0000313" key="4">
    <source>
        <dbReference type="EMBL" id="RRB01025.1"/>
    </source>
</evidence>
<sequence>MQLKTIPSRRTFLKQSLGTLAAFTIVPRHVLGKGFLAPSDQLSKGIIGVGGMGRGHIPYAGTRVAAICDVDTRHIELAKGIIKDPALKTFADYRELIQLPEVDIVHIATPPHWHGIMAAEAARAGKDIWCEKPMTTTIGEGKRVMEAVQQHGRIFRLNTWFRFEDNFYGMGTPVKPIKKLVDSGLLGWPLKVTVSKHTGFDWKFYWVGKTNLEPMPVPPELDYERWLGPAPYKPYNPHRVHNTFRGYWDYDGGGLGDMGQHYLDPIQYFLGKDDTSPVSVEIDAPQQHPDAVGTWRRIEYTYADGCKIILDGEGKDVNMPYIEGPKGKLYPGFKSDIPELEKKLAAFPEPLPQQIDFVDAVRGRKRFALNEANGYRSCTLINMGKVALQLGRSLKFDPVNQVFVNDEGANGLIDQPMRSPWTI</sequence>
<feature type="domain" description="Gfo/Idh/MocA-like oxidoreductase N-terminal" evidence="2">
    <location>
        <begin position="45"/>
        <end position="157"/>
    </location>
</feature>
<evidence type="ECO:0000256" key="1">
    <source>
        <dbReference type="ARBA" id="ARBA00023002"/>
    </source>
</evidence>
<dbReference type="Pfam" id="PF01408">
    <property type="entry name" value="GFO_IDH_MocA"/>
    <property type="match status" value="1"/>
</dbReference>
<dbReference type="Gene3D" id="3.40.50.720">
    <property type="entry name" value="NAD(P)-binding Rossmann-like Domain"/>
    <property type="match status" value="1"/>
</dbReference>
<evidence type="ECO:0000259" key="3">
    <source>
        <dbReference type="Pfam" id="PF19051"/>
    </source>
</evidence>
<dbReference type="Proteomes" id="UP000271925">
    <property type="component" value="Unassembled WGS sequence"/>
</dbReference>
<dbReference type="SUPFAM" id="SSF51735">
    <property type="entry name" value="NAD(P)-binding Rossmann-fold domains"/>
    <property type="match status" value="1"/>
</dbReference>
<dbReference type="Gene3D" id="3.30.360.10">
    <property type="entry name" value="Dihydrodipicolinate Reductase, domain 2"/>
    <property type="match status" value="1"/>
</dbReference>
<reference evidence="4 5" key="1">
    <citation type="submission" date="2018-11" db="EMBL/GenBank/DDBJ databases">
        <authorList>
            <person name="Zhou Z."/>
            <person name="Wang G."/>
        </authorList>
    </citation>
    <scope>NUCLEOTIDE SEQUENCE [LARGE SCALE GENOMIC DNA]</scope>
    <source>
        <strain evidence="4 5">KCTC52004</strain>
    </source>
</reference>
<dbReference type="OrthoDB" id="9763611at2"/>
<gene>
    <name evidence="4" type="ORF">EHT25_22865</name>
</gene>
<dbReference type="Pfam" id="PF19051">
    <property type="entry name" value="GFO_IDH_MocA_C2"/>
    <property type="match status" value="1"/>
</dbReference>
<dbReference type="EMBL" id="RQJO01000010">
    <property type="protein sequence ID" value="RRB01025.1"/>
    <property type="molecule type" value="Genomic_DNA"/>
</dbReference>
<name>A0A3P1BJ46_9BACT</name>
<dbReference type="PANTHER" id="PTHR43818">
    <property type="entry name" value="BCDNA.GH03377"/>
    <property type="match status" value="1"/>
</dbReference>
<dbReference type="PANTHER" id="PTHR43818:SF11">
    <property type="entry name" value="BCDNA.GH03377"/>
    <property type="match status" value="1"/>
</dbReference>
<proteinExistence type="predicted"/>
<dbReference type="SUPFAM" id="SSF55347">
    <property type="entry name" value="Glyceraldehyde-3-phosphate dehydrogenase-like, C-terminal domain"/>
    <property type="match status" value="1"/>
</dbReference>
<organism evidence="4 5">
    <name type="scientific">Larkinella rosea</name>
    <dbReference type="NCBI Taxonomy" id="2025312"/>
    <lineage>
        <taxon>Bacteria</taxon>
        <taxon>Pseudomonadati</taxon>
        <taxon>Bacteroidota</taxon>
        <taxon>Cytophagia</taxon>
        <taxon>Cytophagales</taxon>
        <taxon>Spirosomataceae</taxon>
        <taxon>Larkinella</taxon>
    </lineage>
</organism>
<dbReference type="InterPro" id="IPR000683">
    <property type="entry name" value="Gfo/Idh/MocA-like_OxRdtase_N"/>
</dbReference>